<dbReference type="GO" id="GO:0035438">
    <property type="term" value="F:cyclic-di-GMP binding"/>
    <property type="evidence" value="ECO:0007669"/>
    <property type="project" value="InterPro"/>
</dbReference>
<accession>A0A927UEV1</accession>
<dbReference type="EMBL" id="SVER01000053">
    <property type="protein sequence ID" value="MBE5920813.1"/>
    <property type="molecule type" value="Genomic_DNA"/>
</dbReference>
<sequence>MNNDKTVKLNLAELSKEATISVVASMDNKKIELPTEYAVLNDEEEKELTERFKDKYLPLENILKLWQDKLREVEFSGTLSKLSLIAITKEGVFHWENVKIYKYTLRNGRHIHVAFSSNPVGEKYNRRRGFRINIDKRMNIEQNGEKISVIVRDLSYCGIAFVESAETPVDPDKAFTINLIDTDEDGNEYLVAKLTGRIKNKKEIEDGKILCGCILAADHASDLQRYIANKQIEAIRGKRLGKRMTKSVSGENWQEKLIDELNK</sequence>
<dbReference type="InterPro" id="IPR009875">
    <property type="entry name" value="PilZ_domain"/>
</dbReference>
<feature type="domain" description="PilZ" evidence="1">
    <location>
        <begin position="125"/>
        <end position="228"/>
    </location>
</feature>
<reference evidence="2" key="1">
    <citation type="submission" date="2019-04" db="EMBL/GenBank/DDBJ databases">
        <title>Evolution of Biomass-Degrading Anaerobic Consortia Revealed by Metagenomics.</title>
        <authorList>
            <person name="Peng X."/>
        </authorList>
    </citation>
    <scope>NUCLEOTIDE SEQUENCE</scope>
    <source>
        <strain evidence="2">SIG311</strain>
    </source>
</reference>
<gene>
    <name evidence="2" type="ORF">E7272_13360</name>
</gene>
<dbReference type="Gene3D" id="2.40.10.220">
    <property type="entry name" value="predicted glycosyltransferase like domains"/>
    <property type="match status" value="1"/>
</dbReference>
<comment type="caution">
    <text evidence="2">The sequence shown here is derived from an EMBL/GenBank/DDBJ whole genome shotgun (WGS) entry which is preliminary data.</text>
</comment>
<proteinExistence type="predicted"/>
<dbReference type="AlphaFoldDB" id="A0A927UEV1"/>
<evidence type="ECO:0000313" key="2">
    <source>
        <dbReference type="EMBL" id="MBE5920813.1"/>
    </source>
</evidence>
<dbReference type="Pfam" id="PF07238">
    <property type="entry name" value="PilZ"/>
    <property type="match status" value="1"/>
</dbReference>
<evidence type="ECO:0000259" key="1">
    <source>
        <dbReference type="Pfam" id="PF07238"/>
    </source>
</evidence>
<protein>
    <submittedName>
        <fullName evidence="2">PilZ domain-containing protein</fullName>
    </submittedName>
</protein>
<dbReference type="Proteomes" id="UP000766246">
    <property type="component" value="Unassembled WGS sequence"/>
</dbReference>
<evidence type="ECO:0000313" key="3">
    <source>
        <dbReference type="Proteomes" id="UP000766246"/>
    </source>
</evidence>
<organism evidence="2 3">
    <name type="scientific">Pseudobutyrivibrio ruminis</name>
    <dbReference type="NCBI Taxonomy" id="46206"/>
    <lineage>
        <taxon>Bacteria</taxon>
        <taxon>Bacillati</taxon>
        <taxon>Bacillota</taxon>
        <taxon>Clostridia</taxon>
        <taxon>Lachnospirales</taxon>
        <taxon>Lachnospiraceae</taxon>
        <taxon>Pseudobutyrivibrio</taxon>
    </lineage>
</organism>
<name>A0A927UEV1_9FIRM</name>
<dbReference type="SUPFAM" id="SSF141371">
    <property type="entry name" value="PilZ domain-like"/>
    <property type="match status" value="1"/>
</dbReference>